<proteinExistence type="predicted"/>
<comment type="caution">
    <text evidence="3">The sequence shown here is derived from an EMBL/GenBank/DDBJ whole genome shotgun (WGS) entry which is preliminary data.</text>
</comment>
<feature type="region of interest" description="Disordered" evidence="1">
    <location>
        <begin position="37"/>
        <end position="96"/>
    </location>
</feature>
<evidence type="ECO:0000256" key="2">
    <source>
        <dbReference type="SAM" id="SignalP"/>
    </source>
</evidence>
<evidence type="ECO:0000256" key="1">
    <source>
        <dbReference type="SAM" id="MobiDB-lite"/>
    </source>
</evidence>
<dbReference type="STRING" id="562729.RNAN_2909"/>
<feature type="signal peptide" evidence="2">
    <location>
        <begin position="1"/>
        <end position="22"/>
    </location>
</feature>
<sequence>MKTLLTPSLIAAACFSALSVAADVSFTAQSSTSSQQQVNQHSGVAEVNSDQHAGSNVSVSARPVSGAAAAGNSDTQVAAESTATLATPEQPQTAEAESTLLANPATDSTATLAGAAESSAVLTQNLLMQGVQNGTTLTDAATAQLSSSTSQLVQQNASAAVAQSVSQAVSAEVNNTVRNTLKLSTGL</sequence>
<keyword evidence="4" id="KW-1185">Reference proteome</keyword>
<keyword evidence="2" id="KW-0732">Signal</keyword>
<evidence type="ECO:0000313" key="4">
    <source>
        <dbReference type="Proteomes" id="UP000004374"/>
    </source>
</evidence>
<organism evidence="3 4">
    <name type="scientific">Rheinheimera nanhaiensis E407-8</name>
    <dbReference type="NCBI Taxonomy" id="562729"/>
    <lineage>
        <taxon>Bacteria</taxon>
        <taxon>Pseudomonadati</taxon>
        <taxon>Pseudomonadota</taxon>
        <taxon>Gammaproteobacteria</taxon>
        <taxon>Chromatiales</taxon>
        <taxon>Chromatiaceae</taxon>
        <taxon>Rheinheimera</taxon>
    </lineage>
</organism>
<evidence type="ECO:0008006" key="5">
    <source>
        <dbReference type="Google" id="ProtNLM"/>
    </source>
</evidence>
<feature type="compositionally biased region" description="Polar residues" evidence="1">
    <location>
        <begin position="72"/>
        <end position="96"/>
    </location>
</feature>
<accession>I1E0R8</accession>
<reference evidence="3 4" key="1">
    <citation type="journal article" date="2012" name="J. Bacteriol.">
        <title>Genome Sequence of the Protease-Producing Bacterium Rheinheimera nanhaiensis E407-8T, Isolated from Deep-Sea Sediment of the South China Sea.</title>
        <authorList>
            <person name="Zhang X.-Y."/>
            <person name="Zhang Y.-J."/>
            <person name="Qin Q.-L."/>
            <person name="Xie B.-B."/>
            <person name="Chen X.-L."/>
            <person name="Zhou B.-C."/>
            <person name="Zhang Y.-Z."/>
        </authorList>
    </citation>
    <scope>NUCLEOTIDE SEQUENCE [LARGE SCALE GENOMIC DNA]</scope>
    <source>
        <strain evidence="3 4">E407-8</strain>
    </source>
</reference>
<gene>
    <name evidence="3" type="ORF">RNAN_2909</name>
</gene>
<dbReference type="EMBL" id="BAFK01000018">
    <property type="protein sequence ID" value="GAB59896.1"/>
    <property type="molecule type" value="Genomic_DNA"/>
</dbReference>
<feature type="compositionally biased region" description="Polar residues" evidence="1">
    <location>
        <begin position="48"/>
        <end position="59"/>
    </location>
</feature>
<dbReference type="AlphaFoldDB" id="I1E0R8"/>
<dbReference type="Proteomes" id="UP000004374">
    <property type="component" value="Unassembled WGS sequence"/>
</dbReference>
<feature type="chain" id="PRO_5003639665" description="Cell wall surface anchor family protein" evidence="2">
    <location>
        <begin position="23"/>
        <end position="187"/>
    </location>
</feature>
<dbReference type="RefSeq" id="WP_008222957.1">
    <property type="nucleotide sequence ID" value="NZ_BAFK01000018.1"/>
</dbReference>
<evidence type="ECO:0000313" key="3">
    <source>
        <dbReference type="EMBL" id="GAB59896.1"/>
    </source>
</evidence>
<name>I1E0R8_9GAMM</name>
<protein>
    <recommendedName>
        <fullName evidence="5">Cell wall surface anchor family protein</fullName>
    </recommendedName>
</protein>